<dbReference type="InterPro" id="IPR009531">
    <property type="entry name" value="DUF1150"/>
</dbReference>
<evidence type="ECO:0000313" key="1">
    <source>
        <dbReference type="EMBL" id="HJE23068.1"/>
    </source>
</evidence>
<reference evidence="1" key="2">
    <citation type="submission" date="2021-09" db="EMBL/GenBank/DDBJ databases">
        <authorList>
            <person name="Gilroy R."/>
        </authorList>
    </citation>
    <scope>NUCLEOTIDE SEQUENCE</scope>
    <source>
        <strain evidence="1">316</strain>
    </source>
</reference>
<sequence>MTTTVTDIATTDLTVETPAIEPAELAALGEGHIAYVRPIRSDEVRSLFPQAPEMSPGLDLFALLSASGSPILLTDSREVAVANAMAHQLFPVSLH</sequence>
<reference evidence="1" key="1">
    <citation type="journal article" date="2021" name="PeerJ">
        <title>Extensive microbial diversity within the chicken gut microbiome revealed by metagenomics and culture.</title>
        <authorList>
            <person name="Gilroy R."/>
            <person name="Ravi A."/>
            <person name="Getino M."/>
            <person name="Pursley I."/>
            <person name="Horton D.L."/>
            <person name="Alikhan N.F."/>
            <person name="Baker D."/>
            <person name="Gharbi K."/>
            <person name="Hall N."/>
            <person name="Watson M."/>
            <person name="Adriaenssens E.M."/>
            <person name="Foster-Nyarko E."/>
            <person name="Jarju S."/>
            <person name="Secka A."/>
            <person name="Antonio M."/>
            <person name="Oren A."/>
            <person name="Chaudhuri R.R."/>
            <person name="La Ragione R."/>
            <person name="Hildebrand F."/>
            <person name="Pallen M.J."/>
        </authorList>
    </citation>
    <scope>NUCLEOTIDE SEQUENCE</scope>
    <source>
        <strain evidence="1">316</strain>
    </source>
</reference>
<accession>A0A921E118</accession>
<dbReference type="AlphaFoldDB" id="A0A921E118"/>
<dbReference type="Pfam" id="PF06620">
    <property type="entry name" value="DUF1150"/>
    <property type="match status" value="1"/>
</dbReference>
<proteinExistence type="predicted"/>
<name>A0A921E118_9HYPH</name>
<dbReference type="EMBL" id="DYYG01000013">
    <property type="protein sequence ID" value="HJE23068.1"/>
    <property type="molecule type" value="Genomic_DNA"/>
</dbReference>
<protein>
    <submittedName>
        <fullName evidence="1">DUF1150 domain-containing protein</fullName>
    </submittedName>
</protein>
<organism evidence="1 2">
    <name type="scientific">Methylorubrum populi</name>
    <dbReference type="NCBI Taxonomy" id="223967"/>
    <lineage>
        <taxon>Bacteria</taxon>
        <taxon>Pseudomonadati</taxon>
        <taxon>Pseudomonadota</taxon>
        <taxon>Alphaproteobacteria</taxon>
        <taxon>Hyphomicrobiales</taxon>
        <taxon>Methylobacteriaceae</taxon>
        <taxon>Methylorubrum</taxon>
    </lineage>
</organism>
<evidence type="ECO:0000313" key="2">
    <source>
        <dbReference type="Proteomes" id="UP000742631"/>
    </source>
</evidence>
<gene>
    <name evidence="1" type="ORF">K8W01_05360</name>
</gene>
<comment type="caution">
    <text evidence="1">The sequence shown here is derived from an EMBL/GenBank/DDBJ whole genome shotgun (WGS) entry which is preliminary data.</text>
</comment>
<dbReference type="Proteomes" id="UP000742631">
    <property type="component" value="Unassembled WGS sequence"/>
</dbReference>